<proteinExistence type="predicted"/>
<feature type="region of interest" description="Disordered" evidence="1">
    <location>
        <begin position="72"/>
        <end position="151"/>
    </location>
</feature>
<evidence type="ECO:0000256" key="1">
    <source>
        <dbReference type="SAM" id="MobiDB-lite"/>
    </source>
</evidence>
<organism evidence="2 3">
    <name type="scientific">Liparis tanakae</name>
    <name type="common">Tanaka's snailfish</name>
    <dbReference type="NCBI Taxonomy" id="230148"/>
    <lineage>
        <taxon>Eukaryota</taxon>
        <taxon>Metazoa</taxon>
        <taxon>Chordata</taxon>
        <taxon>Craniata</taxon>
        <taxon>Vertebrata</taxon>
        <taxon>Euteleostomi</taxon>
        <taxon>Actinopterygii</taxon>
        <taxon>Neopterygii</taxon>
        <taxon>Teleostei</taxon>
        <taxon>Neoteleostei</taxon>
        <taxon>Acanthomorphata</taxon>
        <taxon>Eupercaria</taxon>
        <taxon>Perciformes</taxon>
        <taxon>Cottioidei</taxon>
        <taxon>Cottales</taxon>
        <taxon>Liparidae</taxon>
        <taxon>Liparis</taxon>
    </lineage>
</organism>
<gene>
    <name evidence="2" type="ORF">EYF80_000314</name>
</gene>
<dbReference type="EMBL" id="SRLO01000001">
    <property type="protein sequence ID" value="TNN89711.1"/>
    <property type="molecule type" value="Genomic_DNA"/>
</dbReference>
<dbReference type="Proteomes" id="UP000314294">
    <property type="component" value="Unassembled WGS sequence"/>
</dbReference>
<evidence type="ECO:0000313" key="3">
    <source>
        <dbReference type="Proteomes" id="UP000314294"/>
    </source>
</evidence>
<dbReference type="AlphaFoldDB" id="A0A4Z2JIG0"/>
<sequence length="151" mass="16694">MVSGWLKSFPPARRNPQGAGPCSTTLSGMTPSMSLPLSEEQHAATLRGKRVEEQRDIKGMEKWTRAHSSLIDLDGTRRTLTPEDSHPGGLSPRWTLTPEDSHPGGLSPRWTLTPEDSHPGGLSPRRTLPPELVNGIHLQDRVYSYSPQKVR</sequence>
<comment type="caution">
    <text evidence="2">The sequence shown here is derived from an EMBL/GenBank/DDBJ whole genome shotgun (WGS) entry which is preliminary data.</text>
</comment>
<feature type="region of interest" description="Disordered" evidence="1">
    <location>
        <begin position="1"/>
        <end position="60"/>
    </location>
</feature>
<keyword evidence="3" id="KW-1185">Reference proteome</keyword>
<name>A0A4Z2JIG0_9TELE</name>
<accession>A0A4Z2JIG0</accession>
<feature type="compositionally biased region" description="Basic and acidic residues" evidence="1">
    <location>
        <begin position="74"/>
        <end position="86"/>
    </location>
</feature>
<protein>
    <submittedName>
        <fullName evidence="2">Uncharacterized protein</fullName>
    </submittedName>
</protein>
<evidence type="ECO:0000313" key="2">
    <source>
        <dbReference type="EMBL" id="TNN89711.1"/>
    </source>
</evidence>
<feature type="compositionally biased region" description="Basic and acidic residues" evidence="1">
    <location>
        <begin position="49"/>
        <end position="60"/>
    </location>
</feature>
<reference evidence="2 3" key="1">
    <citation type="submission" date="2019-03" db="EMBL/GenBank/DDBJ databases">
        <title>First draft genome of Liparis tanakae, snailfish: a comprehensive survey of snailfish specific genes.</title>
        <authorList>
            <person name="Kim W."/>
            <person name="Song I."/>
            <person name="Jeong J.-H."/>
            <person name="Kim D."/>
            <person name="Kim S."/>
            <person name="Ryu S."/>
            <person name="Song J.Y."/>
            <person name="Lee S.K."/>
        </authorList>
    </citation>
    <scope>NUCLEOTIDE SEQUENCE [LARGE SCALE GENOMIC DNA]</scope>
    <source>
        <tissue evidence="2">Muscle</tissue>
    </source>
</reference>
<feature type="compositionally biased region" description="Polar residues" evidence="1">
    <location>
        <begin position="22"/>
        <end position="35"/>
    </location>
</feature>